<evidence type="ECO:0000256" key="2">
    <source>
        <dbReference type="ARBA" id="ARBA00023002"/>
    </source>
</evidence>
<dbReference type="GO" id="GO:0070402">
    <property type="term" value="F:NADPH binding"/>
    <property type="evidence" value="ECO:0007669"/>
    <property type="project" value="TreeGrafter"/>
</dbReference>
<dbReference type="InterPro" id="IPR013154">
    <property type="entry name" value="ADH-like_N"/>
</dbReference>
<dbReference type="CDD" id="cd08268">
    <property type="entry name" value="MDR2"/>
    <property type="match status" value="1"/>
</dbReference>
<comment type="caution">
    <text evidence="4">The sequence shown here is derived from an EMBL/GenBank/DDBJ whole genome shotgun (WGS) entry which is preliminary data.</text>
</comment>
<proteinExistence type="predicted"/>
<protein>
    <submittedName>
        <fullName evidence="4">NADPH:quinone reductase-like Zn-dependent oxidoreductase</fullName>
    </submittedName>
</protein>
<dbReference type="GO" id="GO:0016651">
    <property type="term" value="F:oxidoreductase activity, acting on NAD(P)H"/>
    <property type="evidence" value="ECO:0007669"/>
    <property type="project" value="TreeGrafter"/>
</dbReference>
<dbReference type="SMART" id="SM00829">
    <property type="entry name" value="PKS_ER"/>
    <property type="match status" value="1"/>
</dbReference>
<feature type="domain" description="Enoyl reductase (ER)" evidence="3">
    <location>
        <begin position="14"/>
        <end position="330"/>
    </location>
</feature>
<evidence type="ECO:0000313" key="5">
    <source>
        <dbReference type="Proteomes" id="UP000549617"/>
    </source>
</evidence>
<dbReference type="InterPro" id="IPR036291">
    <property type="entry name" value="NAD(P)-bd_dom_sf"/>
</dbReference>
<gene>
    <name evidence="4" type="ORF">FHS49_000859</name>
</gene>
<evidence type="ECO:0000256" key="1">
    <source>
        <dbReference type="ARBA" id="ARBA00022857"/>
    </source>
</evidence>
<keyword evidence="1" id="KW-0521">NADP</keyword>
<dbReference type="Proteomes" id="UP000549617">
    <property type="component" value="Unassembled WGS sequence"/>
</dbReference>
<accession>A0A7W9AFY7</accession>
<keyword evidence="2" id="KW-0560">Oxidoreductase</keyword>
<reference evidence="4 5" key="1">
    <citation type="submission" date="2020-08" db="EMBL/GenBank/DDBJ databases">
        <title>Genomic Encyclopedia of Type Strains, Phase IV (KMG-IV): sequencing the most valuable type-strain genomes for metagenomic binning, comparative biology and taxonomic classification.</title>
        <authorList>
            <person name="Goeker M."/>
        </authorList>
    </citation>
    <scope>NUCLEOTIDE SEQUENCE [LARGE SCALE GENOMIC DNA]</scope>
    <source>
        <strain evidence="4 5">DSM 25079</strain>
    </source>
</reference>
<evidence type="ECO:0000259" key="3">
    <source>
        <dbReference type="SMART" id="SM00829"/>
    </source>
</evidence>
<sequence length="332" mass="35480">MTDTCRIVRLHEFGDADVLRLDTLALPQPGPGEVRLRVRAIGLNRADVMVREGKYLWAPDFPATLGFEASGVVEAIGPGVGPAWLGKTCSSIPNFSPVQYGVYGEVALLPVTALAEYPATLSFEEGAAIWAQYLTAWGGLIHVAKIASGDVVLITAASSSTGVAAIDLVKAEGGISIAVTRTVAKRDELLALGADHVIVSDEEDLVARVRSITDGRGARIVYDPIGGPGLATMIAAAAKNGIIVAYGMLSPEPTVLPLFEGFLKYITVKTYDVHEVYDDAVLLDVARRYVVRKIEEGQFTPRISARFPLSRIADAHRHMEASNHIGKIVVLP</sequence>
<dbReference type="SUPFAM" id="SSF50129">
    <property type="entry name" value="GroES-like"/>
    <property type="match status" value="1"/>
</dbReference>
<dbReference type="Gene3D" id="3.90.180.10">
    <property type="entry name" value="Medium-chain alcohol dehydrogenases, catalytic domain"/>
    <property type="match status" value="1"/>
</dbReference>
<dbReference type="EMBL" id="JACIJC010000001">
    <property type="protein sequence ID" value="MBB5684868.1"/>
    <property type="molecule type" value="Genomic_DNA"/>
</dbReference>
<organism evidence="4 5">
    <name type="scientific">Sphingobium boeckii</name>
    <dbReference type="NCBI Taxonomy" id="1082345"/>
    <lineage>
        <taxon>Bacteria</taxon>
        <taxon>Pseudomonadati</taxon>
        <taxon>Pseudomonadota</taxon>
        <taxon>Alphaproteobacteria</taxon>
        <taxon>Sphingomonadales</taxon>
        <taxon>Sphingomonadaceae</taxon>
        <taxon>Sphingobium</taxon>
    </lineage>
</organism>
<keyword evidence="5" id="KW-1185">Reference proteome</keyword>
<dbReference type="InterPro" id="IPR011032">
    <property type="entry name" value="GroES-like_sf"/>
</dbReference>
<dbReference type="Pfam" id="PF08240">
    <property type="entry name" value="ADH_N"/>
    <property type="match status" value="1"/>
</dbReference>
<name>A0A7W9AFY7_9SPHN</name>
<dbReference type="PANTHER" id="PTHR48106:SF5">
    <property type="entry name" value="ZINC-CONTAINING ALCOHOL DEHYDROGENASE"/>
    <property type="match status" value="1"/>
</dbReference>
<dbReference type="Gene3D" id="3.40.50.720">
    <property type="entry name" value="NAD(P)-binding Rossmann-like Domain"/>
    <property type="match status" value="1"/>
</dbReference>
<dbReference type="InterPro" id="IPR020843">
    <property type="entry name" value="ER"/>
</dbReference>
<dbReference type="Pfam" id="PF13602">
    <property type="entry name" value="ADH_zinc_N_2"/>
    <property type="match status" value="1"/>
</dbReference>
<dbReference type="AlphaFoldDB" id="A0A7W9AFY7"/>
<dbReference type="PANTHER" id="PTHR48106">
    <property type="entry name" value="QUINONE OXIDOREDUCTASE PIG3-RELATED"/>
    <property type="match status" value="1"/>
</dbReference>
<dbReference type="SUPFAM" id="SSF51735">
    <property type="entry name" value="NAD(P)-binding Rossmann-fold domains"/>
    <property type="match status" value="1"/>
</dbReference>
<dbReference type="RefSeq" id="WP_184015552.1">
    <property type="nucleotide sequence ID" value="NZ_JACIJC010000001.1"/>
</dbReference>
<evidence type="ECO:0000313" key="4">
    <source>
        <dbReference type="EMBL" id="MBB5684868.1"/>
    </source>
</evidence>